<proteinExistence type="predicted"/>
<dbReference type="CDD" id="cd02513">
    <property type="entry name" value="CMP-NeuAc_Synthase"/>
    <property type="match status" value="1"/>
</dbReference>
<evidence type="ECO:0000313" key="1">
    <source>
        <dbReference type="EMBL" id="KGX86366.1"/>
    </source>
</evidence>
<dbReference type="EMBL" id="AVPG01000014">
    <property type="protein sequence ID" value="KGX86366.1"/>
    <property type="molecule type" value="Genomic_DNA"/>
</dbReference>
<keyword evidence="2" id="KW-1185">Reference proteome</keyword>
<reference evidence="1 2" key="1">
    <citation type="submission" date="2013-08" db="EMBL/GenBank/DDBJ databases">
        <authorList>
            <person name="Huang J."/>
            <person name="Wang G."/>
        </authorList>
    </citation>
    <scope>NUCLEOTIDE SEQUENCE [LARGE SCALE GENOMIC DNA]</scope>
    <source>
        <strain evidence="1 2">JSM 072002</strain>
    </source>
</reference>
<dbReference type="InterPro" id="IPR003329">
    <property type="entry name" value="Cytidylyl_trans"/>
</dbReference>
<evidence type="ECO:0008006" key="3">
    <source>
        <dbReference type="Google" id="ProtNLM"/>
    </source>
</evidence>
<dbReference type="InterPro" id="IPR050793">
    <property type="entry name" value="CMP-NeuNAc_synthase"/>
</dbReference>
<dbReference type="STRING" id="1385512.N784_05290"/>
<dbReference type="GO" id="GO:0008781">
    <property type="term" value="F:N-acylneuraminate cytidylyltransferase activity"/>
    <property type="evidence" value="ECO:0007669"/>
    <property type="project" value="TreeGrafter"/>
</dbReference>
<dbReference type="InterPro" id="IPR029044">
    <property type="entry name" value="Nucleotide-diphossugar_trans"/>
</dbReference>
<gene>
    <name evidence="1" type="ORF">N784_05290</name>
</gene>
<dbReference type="PANTHER" id="PTHR21485:SF6">
    <property type="entry name" value="N-ACYLNEURAMINATE CYTIDYLYLTRANSFERASE-RELATED"/>
    <property type="match status" value="1"/>
</dbReference>
<dbReference type="Proteomes" id="UP000030401">
    <property type="component" value="Unassembled WGS sequence"/>
</dbReference>
<name>A0A0A5FZV8_9BACI</name>
<dbReference type="Pfam" id="PF02348">
    <property type="entry name" value="CTP_transf_3"/>
    <property type="match status" value="1"/>
</dbReference>
<sequence>MNISIIPARGGSKGLKRKNIINLKDKPLIAYTIEAALQSKIIDKVIVSTDDEEIANVAKKHGAEVPFIRPKELATDTASSIDVVKHAISFLEVEMGLEVDCIVLLQPTSPLRTSSDIDTAVESFFANKATSLQSVSPATVHPYWIKTVINGELIDLVKDTPKYTRRQDLPEAYQLNGAIYICKRELIFKENSLVGSNNIPYIMPADRSVDIDNKTDLKLAEFLINERLGY</sequence>
<evidence type="ECO:0000313" key="2">
    <source>
        <dbReference type="Proteomes" id="UP000030401"/>
    </source>
</evidence>
<dbReference type="Gene3D" id="3.90.550.10">
    <property type="entry name" value="Spore Coat Polysaccharide Biosynthesis Protein SpsA, Chain A"/>
    <property type="match status" value="1"/>
</dbReference>
<dbReference type="OrthoDB" id="9805604at2"/>
<dbReference type="eggNOG" id="COG1083">
    <property type="taxonomic scope" value="Bacteria"/>
</dbReference>
<protein>
    <recommendedName>
        <fullName evidence="3">N-acylneuraminate cytidylyltransferase</fullName>
    </recommendedName>
</protein>
<dbReference type="AlphaFoldDB" id="A0A0A5FZV8"/>
<organism evidence="1 2">
    <name type="scientific">Pontibacillus litoralis JSM 072002</name>
    <dbReference type="NCBI Taxonomy" id="1385512"/>
    <lineage>
        <taxon>Bacteria</taxon>
        <taxon>Bacillati</taxon>
        <taxon>Bacillota</taxon>
        <taxon>Bacilli</taxon>
        <taxon>Bacillales</taxon>
        <taxon>Bacillaceae</taxon>
        <taxon>Pontibacillus</taxon>
    </lineage>
</organism>
<comment type="caution">
    <text evidence="1">The sequence shown here is derived from an EMBL/GenBank/DDBJ whole genome shotgun (WGS) entry which is preliminary data.</text>
</comment>
<dbReference type="RefSeq" id="WP_036834612.1">
    <property type="nucleotide sequence ID" value="NZ_AVPG01000014.1"/>
</dbReference>
<dbReference type="SUPFAM" id="SSF53448">
    <property type="entry name" value="Nucleotide-diphospho-sugar transferases"/>
    <property type="match status" value="1"/>
</dbReference>
<dbReference type="PANTHER" id="PTHR21485">
    <property type="entry name" value="HAD SUPERFAMILY MEMBERS CMAS AND KDSC"/>
    <property type="match status" value="1"/>
</dbReference>
<accession>A0A0A5FZV8</accession>